<comment type="similarity">
    <text evidence="1 8">Belongs to the cytochrome P450 family.</text>
</comment>
<accession>A0A5N8W1H3</accession>
<dbReference type="OrthoDB" id="4746309at2"/>
<keyword evidence="2 7" id="KW-0349">Heme</keyword>
<evidence type="ECO:0000256" key="9">
    <source>
        <dbReference type="SAM" id="MobiDB-lite"/>
    </source>
</evidence>
<comment type="cofactor">
    <cofactor evidence="7">
        <name>heme</name>
        <dbReference type="ChEBI" id="CHEBI:30413"/>
    </cofactor>
</comment>
<dbReference type="Proteomes" id="UP000326979">
    <property type="component" value="Unassembled WGS sequence"/>
</dbReference>
<dbReference type="PANTHER" id="PTHR24291:SF50">
    <property type="entry name" value="BIFUNCTIONAL ALBAFLAVENONE MONOOXYGENASE_TERPENE SYNTHASE"/>
    <property type="match status" value="1"/>
</dbReference>
<gene>
    <name evidence="10" type="ORF">FNH04_13870</name>
</gene>
<evidence type="ECO:0000256" key="8">
    <source>
        <dbReference type="RuleBase" id="RU000461"/>
    </source>
</evidence>
<dbReference type="SUPFAM" id="SSF48264">
    <property type="entry name" value="Cytochrome P450"/>
    <property type="match status" value="1"/>
</dbReference>
<dbReference type="PROSITE" id="PS00086">
    <property type="entry name" value="CYTOCHROME_P450"/>
    <property type="match status" value="1"/>
</dbReference>
<evidence type="ECO:0000256" key="2">
    <source>
        <dbReference type="ARBA" id="ARBA00022617"/>
    </source>
</evidence>
<feature type="region of interest" description="Disordered" evidence="9">
    <location>
        <begin position="1"/>
        <end position="25"/>
    </location>
</feature>
<dbReference type="PANTHER" id="PTHR24291">
    <property type="entry name" value="CYTOCHROME P450 FAMILY 4"/>
    <property type="match status" value="1"/>
</dbReference>
<evidence type="ECO:0000313" key="11">
    <source>
        <dbReference type="Proteomes" id="UP000326979"/>
    </source>
</evidence>
<comment type="caution">
    <text evidence="10">The sequence shown here is derived from an EMBL/GenBank/DDBJ whole genome shotgun (WGS) entry which is preliminary data.</text>
</comment>
<dbReference type="InterPro" id="IPR001128">
    <property type="entry name" value="Cyt_P450"/>
</dbReference>
<evidence type="ECO:0000256" key="6">
    <source>
        <dbReference type="ARBA" id="ARBA00023033"/>
    </source>
</evidence>
<dbReference type="InterPro" id="IPR036396">
    <property type="entry name" value="Cyt_P450_sf"/>
</dbReference>
<dbReference type="InterPro" id="IPR017972">
    <property type="entry name" value="Cyt_P450_CS"/>
</dbReference>
<dbReference type="GO" id="GO:0004497">
    <property type="term" value="F:monooxygenase activity"/>
    <property type="evidence" value="ECO:0007669"/>
    <property type="project" value="UniProtKB-KW"/>
</dbReference>
<dbReference type="RefSeq" id="WP_152783943.1">
    <property type="nucleotide sequence ID" value="NZ_BAABEQ010000007.1"/>
</dbReference>
<evidence type="ECO:0000256" key="3">
    <source>
        <dbReference type="ARBA" id="ARBA00022723"/>
    </source>
</evidence>
<evidence type="ECO:0000256" key="7">
    <source>
        <dbReference type="PIRSR" id="PIRSR602401-1"/>
    </source>
</evidence>
<keyword evidence="5 7" id="KW-0408">Iron</keyword>
<keyword evidence="6 8" id="KW-0503">Monooxygenase</keyword>
<dbReference type="PRINTS" id="PR00463">
    <property type="entry name" value="EP450I"/>
</dbReference>
<evidence type="ECO:0000256" key="1">
    <source>
        <dbReference type="ARBA" id="ARBA00010617"/>
    </source>
</evidence>
<keyword evidence="4 8" id="KW-0560">Oxidoreductase</keyword>
<keyword evidence="11" id="KW-1185">Reference proteome</keyword>
<dbReference type="AlphaFoldDB" id="A0A5N8W1H3"/>
<dbReference type="GO" id="GO:0020037">
    <property type="term" value="F:heme binding"/>
    <property type="evidence" value="ECO:0007669"/>
    <property type="project" value="InterPro"/>
</dbReference>
<evidence type="ECO:0000256" key="5">
    <source>
        <dbReference type="ARBA" id="ARBA00023004"/>
    </source>
</evidence>
<dbReference type="GO" id="GO:0016705">
    <property type="term" value="F:oxidoreductase activity, acting on paired donors, with incorporation or reduction of molecular oxygen"/>
    <property type="evidence" value="ECO:0007669"/>
    <property type="project" value="InterPro"/>
</dbReference>
<dbReference type="PRINTS" id="PR00385">
    <property type="entry name" value="P450"/>
</dbReference>
<proteinExistence type="inferred from homology"/>
<sequence length="464" mass="51192">MNSSDGIAEARQLPGPSPVPVPVPDAPGRLPVLGHLVQLGRRPLDFFQSLRAQGPVVRIGFGPKPAYVVNDPDLIRRVFVNDASDYDKGVFWEKVREFVGDGLASVSSGEFHLQQRRQMQPAFHRKQIARYAEIMSACLTERAESWQPGQAVSMDDEMQQTALTLVARTFFSSHLGQEAAHALEESFPTVQDGIIKRTLAPLGLMEKLPTPANRRFTAAMRNIWESCERAVDDYRATGADGGDLMSMLIHATDPDTGDSMSDRLIRDQVITIALSGRDTTANALAWTMYQLSRRPDVADRVAAEVRATIGDRPANLDDLMALDYTGRVAKEVFRLYAFWLLIRSTVKDVTLGGVPIPANTQVLVSPIAMHRDPSIYEDPLSLDPDRWLPGRAEKIPRNAYFVFGAGNRQCIGDRYAWTAVMLGLAAIAPRWELRPVPGTEVTEVAKVSVSPSGLPLRVVPRAMP</sequence>
<dbReference type="InterPro" id="IPR002401">
    <property type="entry name" value="Cyt_P450_E_grp-I"/>
</dbReference>
<feature type="compositionally biased region" description="Pro residues" evidence="9">
    <location>
        <begin position="15"/>
        <end position="25"/>
    </location>
</feature>
<keyword evidence="3 7" id="KW-0479">Metal-binding</keyword>
<organism evidence="10 11">
    <name type="scientific">Streptomyces phyllanthi</name>
    <dbReference type="NCBI Taxonomy" id="1803180"/>
    <lineage>
        <taxon>Bacteria</taxon>
        <taxon>Bacillati</taxon>
        <taxon>Actinomycetota</taxon>
        <taxon>Actinomycetes</taxon>
        <taxon>Kitasatosporales</taxon>
        <taxon>Streptomycetaceae</taxon>
        <taxon>Streptomyces</taxon>
    </lineage>
</organism>
<evidence type="ECO:0000256" key="4">
    <source>
        <dbReference type="ARBA" id="ARBA00023002"/>
    </source>
</evidence>
<name>A0A5N8W1H3_9ACTN</name>
<dbReference type="Pfam" id="PF00067">
    <property type="entry name" value="p450"/>
    <property type="match status" value="1"/>
</dbReference>
<dbReference type="EMBL" id="VJZE01000075">
    <property type="protein sequence ID" value="MPY40952.1"/>
    <property type="molecule type" value="Genomic_DNA"/>
</dbReference>
<protein>
    <submittedName>
        <fullName evidence="10">Cytochrome P450</fullName>
    </submittedName>
</protein>
<reference evidence="10 11" key="1">
    <citation type="submission" date="2019-07" db="EMBL/GenBank/DDBJ databases">
        <title>New species of Amycolatopsis and Streptomyces.</title>
        <authorList>
            <person name="Duangmal K."/>
            <person name="Teo W.F.A."/>
            <person name="Lipun K."/>
        </authorList>
    </citation>
    <scope>NUCLEOTIDE SEQUENCE [LARGE SCALE GENOMIC DNA]</scope>
    <source>
        <strain evidence="10 11">TISTR 2346</strain>
    </source>
</reference>
<dbReference type="Gene3D" id="1.10.630.10">
    <property type="entry name" value="Cytochrome P450"/>
    <property type="match status" value="1"/>
</dbReference>
<evidence type="ECO:0000313" key="10">
    <source>
        <dbReference type="EMBL" id="MPY40952.1"/>
    </source>
</evidence>
<feature type="binding site" description="axial binding residue" evidence="7">
    <location>
        <position position="410"/>
    </location>
    <ligand>
        <name>heme</name>
        <dbReference type="ChEBI" id="CHEBI:30413"/>
    </ligand>
    <ligandPart>
        <name>Fe</name>
        <dbReference type="ChEBI" id="CHEBI:18248"/>
    </ligandPart>
</feature>
<dbReference type="CDD" id="cd11049">
    <property type="entry name" value="CYP170A1-like"/>
    <property type="match status" value="1"/>
</dbReference>
<dbReference type="GO" id="GO:0005506">
    <property type="term" value="F:iron ion binding"/>
    <property type="evidence" value="ECO:0007669"/>
    <property type="project" value="InterPro"/>
</dbReference>
<dbReference type="InterPro" id="IPR050196">
    <property type="entry name" value="Cytochrome_P450_Monoox"/>
</dbReference>